<gene>
    <name evidence="1" type="ORF">C5167_004351</name>
</gene>
<name>A0A4Y7JB77_PAPSO</name>
<organism evidence="1 2">
    <name type="scientific">Papaver somniferum</name>
    <name type="common">Opium poppy</name>
    <dbReference type="NCBI Taxonomy" id="3469"/>
    <lineage>
        <taxon>Eukaryota</taxon>
        <taxon>Viridiplantae</taxon>
        <taxon>Streptophyta</taxon>
        <taxon>Embryophyta</taxon>
        <taxon>Tracheophyta</taxon>
        <taxon>Spermatophyta</taxon>
        <taxon>Magnoliopsida</taxon>
        <taxon>Ranunculales</taxon>
        <taxon>Papaveraceae</taxon>
        <taxon>Papaveroideae</taxon>
        <taxon>Papaver</taxon>
    </lineage>
</organism>
<dbReference type="AlphaFoldDB" id="A0A4Y7JB77"/>
<dbReference type="Gramene" id="RZC57048">
    <property type="protein sequence ID" value="RZC57048"/>
    <property type="gene ID" value="C5167_004351"/>
</dbReference>
<proteinExistence type="predicted"/>
<accession>A0A4Y7JB77</accession>
<evidence type="ECO:0000313" key="2">
    <source>
        <dbReference type="Proteomes" id="UP000316621"/>
    </source>
</evidence>
<dbReference type="EMBL" id="CM010718">
    <property type="protein sequence ID" value="RZC57048.1"/>
    <property type="molecule type" value="Genomic_DNA"/>
</dbReference>
<keyword evidence="2" id="KW-1185">Reference proteome</keyword>
<evidence type="ECO:0000313" key="1">
    <source>
        <dbReference type="EMBL" id="RZC57048.1"/>
    </source>
</evidence>
<reference evidence="1 2" key="1">
    <citation type="journal article" date="2018" name="Science">
        <title>The opium poppy genome and morphinan production.</title>
        <authorList>
            <person name="Guo L."/>
            <person name="Winzer T."/>
            <person name="Yang X."/>
            <person name="Li Y."/>
            <person name="Ning Z."/>
            <person name="He Z."/>
            <person name="Teodor R."/>
            <person name="Lu Y."/>
            <person name="Bowser T.A."/>
            <person name="Graham I.A."/>
            <person name="Ye K."/>
        </authorList>
    </citation>
    <scope>NUCLEOTIDE SEQUENCE [LARGE SCALE GENOMIC DNA]</scope>
    <source>
        <strain evidence="2">cv. HN1</strain>
        <tissue evidence="1">Leaves</tissue>
    </source>
</reference>
<protein>
    <submittedName>
        <fullName evidence="1">Uncharacterized protein</fullName>
    </submittedName>
</protein>
<sequence length="98" mass="11299">MAAGLYNEPCSRWRMVAVVMVVADGSKQLLAFDLRVVLYASWVLLELEGIGFRAAKRLFRWLKPVVLRWVYANKWVTAEDAEIDKRDKGLVVLEFIEV</sequence>
<dbReference type="Proteomes" id="UP000316621">
    <property type="component" value="Chromosome 4"/>
</dbReference>